<sequence length="313" mass="33616">MGADEGFPRVPESEPHRGEIDQPTGTATTGHEWDGIKELNTPMPRWWLWVFYATHVWALVYIVLFPAIPLLKDSTTGLLGWHSRSEVAEEIDTAAVARADQFERIRNLPIEQVADDETLRNLAVRGGESAFKVNCVQCHGADAAGGIGFANLNDDDWIWGGSLEAIEQTIAHGVRHAGDDETRLSEMPAFGRDGMLDREQIAAVTRHVLSLSGAGPADPAGATVFADNCAACHGASGEGNRDVGAPRLSDAVWLYSSDPAAIRAQIHNPKHGAMPSWSQRLDPATVKQLAIYVHSLGGGEEEGSREASAGAID</sequence>
<reference evidence="1" key="1">
    <citation type="submission" date="2022-11" db="EMBL/GenBank/DDBJ databases">
        <title>beta-Carotene-producing bacterium, Jeongeuplla avenae sp. nov., alleviates the salt stress of Arabidopsis seedlings.</title>
        <authorList>
            <person name="Jiang L."/>
            <person name="Lee J."/>
        </authorList>
    </citation>
    <scope>NUCLEOTIDE SEQUENCE</scope>
    <source>
        <strain evidence="1">DY_R2A_6</strain>
    </source>
</reference>
<evidence type="ECO:0000313" key="2">
    <source>
        <dbReference type="Proteomes" id="UP001163223"/>
    </source>
</evidence>
<proteinExistence type="predicted"/>
<protein>
    <submittedName>
        <fullName evidence="1">Cytochrome-c oxidase, cbb3-type subunit III</fullName>
    </submittedName>
</protein>
<dbReference type="Proteomes" id="UP001163223">
    <property type="component" value="Chromosome"/>
</dbReference>
<keyword evidence="2" id="KW-1185">Reference proteome</keyword>
<evidence type="ECO:0000313" key="1">
    <source>
        <dbReference type="EMBL" id="WAJ31358.1"/>
    </source>
</evidence>
<dbReference type="EMBL" id="CP113520">
    <property type="protein sequence ID" value="WAJ31358.1"/>
    <property type="molecule type" value="Genomic_DNA"/>
</dbReference>
<name>A0ACD4NX47_9HYPH</name>
<organism evidence="1 2">
    <name type="scientific">Antarcticirhabdus aurantiaca</name>
    <dbReference type="NCBI Taxonomy" id="2606717"/>
    <lineage>
        <taxon>Bacteria</taxon>
        <taxon>Pseudomonadati</taxon>
        <taxon>Pseudomonadota</taxon>
        <taxon>Alphaproteobacteria</taxon>
        <taxon>Hyphomicrobiales</taxon>
        <taxon>Aurantimonadaceae</taxon>
        <taxon>Antarcticirhabdus</taxon>
    </lineage>
</organism>
<accession>A0ACD4NX47</accession>
<gene>
    <name evidence="1" type="primary">ccoP</name>
    <name evidence="1" type="ORF">OXU80_04495</name>
</gene>